<keyword evidence="4" id="KW-1185">Reference proteome</keyword>
<keyword evidence="1" id="KW-0472">Membrane</keyword>
<dbReference type="PROSITE" id="PS51257">
    <property type="entry name" value="PROKAR_LIPOPROTEIN"/>
    <property type="match status" value="1"/>
</dbReference>
<feature type="signal peptide" evidence="2">
    <location>
        <begin position="1"/>
        <end position="21"/>
    </location>
</feature>
<keyword evidence="1" id="KW-1133">Transmembrane helix</keyword>
<gene>
    <name evidence="3" type="ORF">KDK92_23550</name>
</gene>
<proteinExistence type="predicted"/>
<dbReference type="Proteomes" id="UP001056429">
    <property type="component" value="Unassembled WGS sequence"/>
</dbReference>
<feature type="chain" id="PRO_5039888669" evidence="2">
    <location>
        <begin position="22"/>
        <end position="394"/>
    </location>
</feature>
<dbReference type="PANTHER" id="PTHR41771:SF1">
    <property type="entry name" value="MEMBRANE PROTEIN"/>
    <property type="match status" value="1"/>
</dbReference>
<feature type="transmembrane region" description="Helical" evidence="1">
    <location>
        <begin position="144"/>
        <end position="161"/>
    </location>
</feature>
<keyword evidence="2" id="KW-0732">Signal</keyword>
<evidence type="ECO:0000256" key="2">
    <source>
        <dbReference type="SAM" id="SignalP"/>
    </source>
</evidence>
<dbReference type="EMBL" id="JAGSOJ010000007">
    <property type="protein sequence ID" value="MCM1992703.1"/>
    <property type="molecule type" value="Genomic_DNA"/>
</dbReference>
<reference evidence="3" key="1">
    <citation type="journal article" date="2021" name="mSystems">
        <title>Bacteria and Archaea Synergistically Convert Glycine Betaine to Biogenic Methane in the Formosa Cold Seep of the South China Sea.</title>
        <authorList>
            <person name="Li L."/>
            <person name="Zhang W."/>
            <person name="Zhang S."/>
            <person name="Song L."/>
            <person name="Sun Q."/>
            <person name="Zhang H."/>
            <person name="Xiang H."/>
            <person name="Dong X."/>
        </authorList>
    </citation>
    <scope>NUCLEOTIDE SEQUENCE</scope>
    <source>
        <strain evidence="3">ZWT</strain>
    </source>
</reference>
<organism evidence="3 4">
    <name type="scientific">Oceanirhabdus seepicola</name>
    <dbReference type="NCBI Taxonomy" id="2828781"/>
    <lineage>
        <taxon>Bacteria</taxon>
        <taxon>Bacillati</taxon>
        <taxon>Bacillota</taxon>
        <taxon>Clostridia</taxon>
        <taxon>Eubacteriales</taxon>
        <taxon>Clostridiaceae</taxon>
        <taxon>Oceanirhabdus</taxon>
    </lineage>
</organism>
<feature type="transmembrane region" description="Helical" evidence="1">
    <location>
        <begin position="193"/>
        <end position="214"/>
    </location>
</feature>
<feature type="transmembrane region" description="Helical" evidence="1">
    <location>
        <begin position="366"/>
        <end position="388"/>
    </location>
</feature>
<dbReference type="Pfam" id="PF07907">
    <property type="entry name" value="YibE_F"/>
    <property type="match status" value="1"/>
</dbReference>
<accession>A0A9J6P7E4</accession>
<reference evidence="3" key="2">
    <citation type="submission" date="2021-04" db="EMBL/GenBank/DDBJ databases">
        <authorList>
            <person name="Dong X."/>
        </authorList>
    </citation>
    <scope>NUCLEOTIDE SEQUENCE</scope>
    <source>
        <strain evidence="3">ZWT</strain>
    </source>
</reference>
<feature type="transmembrane region" description="Helical" evidence="1">
    <location>
        <begin position="328"/>
        <end position="346"/>
    </location>
</feature>
<protein>
    <submittedName>
        <fullName evidence="3">YibE/F family protein</fullName>
    </submittedName>
</protein>
<feature type="transmembrane region" description="Helical" evidence="1">
    <location>
        <begin position="269"/>
        <end position="291"/>
    </location>
</feature>
<dbReference type="RefSeq" id="WP_250861876.1">
    <property type="nucleotide sequence ID" value="NZ_JAGSOJ010000007.1"/>
</dbReference>
<dbReference type="InterPro" id="IPR012507">
    <property type="entry name" value="YibE_F"/>
</dbReference>
<evidence type="ECO:0000313" key="3">
    <source>
        <dbReference type="EMBL" id="MCM1992703.1"/>
    </source>
</evidence>
<keyword evidence="1" id="KW-0812">Transmembrane</keyword>
<evidence type="ECO:0000256" key="1">
    <source>
        <dbReference type="SAM" id="Phobius"/>
    </source>
</evidence>
<dbReference type="PANTHER" id="PTHR41771">
    <property type="entry name" value="MEMBRANE PROTEIN-RELATED"/>
    <property type="match status" value="1"/>
</dbReference>
<feature type="transmembrane region" description="Helical" evidence="1">
    <location>
        <begin position="168"/>
        <end position="187"/>
    </location>
</feature>
<dbReference type="AlphaFoldDB" id="A0A9J6P7E4"/>
<comment type="caution">
    <text evidence="3">The sequence shown here is derived from an EMBL/GenBank/DDBJ whole genome shotgun (WGS) entry which is preliminary data.</text>
</comment>
<evidence type="ECO:0000313" key="4">
    <source>
        <dbReference type="Proteomes" id="UP001056429"/>
    </source>
</evidence>
<name>A0A9J6P7E4_9CLOT</name>
<feature type="transmembrane region" description="Helical" evidence="1">
    <location>
        <begin position="221"/>
        <end position="249"/>
    </location>
</feature>
<sequence length="394" mass="43513">MKKILKISMFLLVLLSFTGCASKVNTETKENSKYNNLAEYYENDMSKPEHEVVKARIIRIDKDDTKEERPDVPIQQDIRYQHLYVRILNGSHKGEEYALRNTIEMVNPYRLIFKKGEKMYIYLFENEDGKVGNIHIYERIRDTAIIWLIIAFLALLIIIGGMKGFKAVITLVFTVVVISFIMLPLILRGYNPLLITVGAVSVTTTFSLVVISGWNRKTRTAILGTVGGVLIAAVVAGVVGQFAMLTGLGDEQANMLAYIPQNRHLDFKGILLAGIIIGALGAVMDVALSVASAMWEIEENSPNISTKKLIQSGMNIGKDVMGSMSNTLILAYVGGSIHLLLLFIAYNVSLTEIINMDMIASEIVRAVAGSIGLISAIPLTTWIGGTIGRKRNKE</sequence>